<comment type="caution">
    <text evidence="2">The sequence shown here is derived from an EMBL/GenBank/DDBJ whole genome shotgun (WGS) entry which is preliminary data.</text>
</comment>
<dbReference type="Pfam" id="PF00293">
    <property type="entry name" value="NUDIX"/>
    <property type="match status" value="1"/>
</dbReference>
<dbReference type="EMBL" id="JACEFG010000004">
    <property type="protein sequence ID" value="MBA2176700.1"/>
    <property type="molecule type" value="Genomic_DNA"/>
</dbReference>
<dbReference type="AlphaFoldDB" id="A0A838CXK6"/>
<protein>
    <submittedName>
        <fullName evidence="2">NUDIX domain-containing protein</fullName>
    </submittedName>
</protein>
<feature type="domain" description="Nudix hydrolase" evidence="1">
    <location>
        <begin position="28"/>
        <end position="167"/>
    </location>
</feature>
<dbReference type="GO" id="GO:0003824">
    <property type="term" value="F:catalytic activity"/>
    <property type="evidence" value="ECO:0007669"/>
    <property type="project" value="UniProtKB-ARBA"/>
</dbReference>
<dbReference type="PANTHER" id="PTHR10885:SF0">
    <property type="entry name" value="ISOPENTENYL-DIPHOSPHATE DELTA-ISOMERASE"/>
    <property type="match status" value="1"/>
</dbReference>
<proteinExistence type="predicted"/>
<dbReference type="Gene3D" id="3.90.79.10">
    <property type="entry name" value="Nucleoside Triphosphate Pyrophosphohydrolase"/>
    <property type="match status" value="1"/>
</dbReference>
<dbReference type="InterPro" id="IPR015797">
    <property type="entry name" value="NUDIX_hydrolase-like_dom_sf"/>
</dbReference>
<dbReference type="CDD" id="cd04692">
    <property type="entry name" value="NUDIX_Hydrolase"/>
    <property type="match status" value="1"/>
</dbReference>
<evidence type="ECO:0000313" key="3">
    <source>
        <dbReference type="Proteomes" id="UP000571017"/>
    </source>
</evidence>
<keyword evidence="3" id="KW-1185">Reference proteome</keyword>
<evidence type="ECO:0000313" key="2">
    <source>
        <dbReference type="EMBL" id="MBA2176700.1"/>
    </source>
</evidence>
<accession>A0A838CXK6</accession>
<dbReference type="PROSITE" id="PS51462">
    <property type="entry name" value="NUDIX"/>
    <property type="match status" value="1"/>
</dbReference>
<dbReference type="InterPro" id="IPR000086">
    <property type="entry name" value="NUDIX_hydrolase_dom"/>
</dbReference>
<dbReference type="Proteomes" id="UP000571017">
    <property type="component" value="Unassembled WGS sequence"/>
</dbReference>
<sequence length="197" mass="23112">MEEWLMTFNENEEPLQPKGRSLVHRDGDWHETFHCWFYEVSEKGTFLYFQKRAEDKADFPKLFDITAAGHIEVGEKVMDAGVREIEEEVGLSIDHDQMETLGTYKEELLFEDLKDREICRVFLYRIDQSGSLQVSSEVSDIIRVRLVDVPFLKNDPVKYQSVITGEEGDMTFQDVVPHSWGYIQFIIQHVMEKVEKL</sequence>
<organism evidence="2 3">
    <name type="scientific">Halobacillus locisalis</name>
    <dbReference type="NCBI Taxonomy" id="220753"/>
    <lineage>
        <taxon>Bacteria</taxon>
        <taxon>Bacillati</taxon>
        <taxon>Bacillota</taxon>
        <taxon>Bacilli</taxon>
        <taxon>Bacillales</taxon>
        <taxon>Bacillaceae</taxon>
        <taxon>Halobacillus</taxon>
    </lineage>
</organism>
<evidence type="ECO:0000259" key="1">
    <source>
        <dbReference type="PROSITE" id="PS51462"/>
    </source>
</evidence>
<dbReference type="RefSeq" id="WP_181473755.1">
    <property type="nucleotide sequence ID" value="NZ_JACEFG010000004.1"/>
</dbReference>
<dbReference type="SUPFAM" id="SSF55811">
    <property type="entry name" value="Nudix"/>
    <property type="match status" value="1"/>
</dbReference>
<name>A0A838CXK6_9BACI</name>
<dbReference type="PANTHER" id="PTHR10885">
    <property type="entry name" value="ISOPENTENYL-DIPHOSPHATE DELTA-ISOMERASE"/>
    <property type="match status" value="1"/>
</dbReference>
<reference evidence="2 3" key="1">
    <citation type="journal article" date="2004" name="Extremophiles">
        <title>Halobacillus locisalis sp. nov., a halophilic bacterium isolated from a marine solar saltern of the Yellow Sea in Korea.</title>
        <authorList>
            <person name="Yoon J.H."/>
            <person name="Kang K.H."/>
            <person name="Oh T.K."/>
            <person name="Park Y.H."/>
        </authorList>
    </citation>
    <scope>NUCLEOTIDE SEQUENCE [LARGE SCALE GENOMIC DNA]</scope>
    <source>
        <strain evidence="2 3">KCTC 3788</strain>
    </source>
</reference>
<gene>
    <name evidence="2" type="ORF">H0266_17565</name>
</gene>